<feature type="chain" id="PRO_5040393323" description="Deoxyribonuclease NucA/NucB domain-containing protein" evidence="1">
    <location>
        <begin position="22"/>
        <end position="274"/>
    </location>
</feature>
<dbReference type="Proteomes" id="UP000807353">
    <property type="component" value="Unassembled WGS sequence"/>
</dbReference>
<protein>
    <recommendedName>
        <fullName evidence="2">Deoxyribonuclease NucA/NucB domain-containing protein</fullName>
    </recommendedName>
</protein>
<dbReference type="AlphaFoldDB" id="A0A9P5XT10"/>
<evidence type="ECO:0000313" key="3">
    <source>
        <dbReference type="EMBL" id="KAF9456469.1"/>
    </source>
</evidence>
<reference evidence="3" key="1">
    <citation type="submission" date="2020-11" db="EMBL/GenBank/DDBJ databases">
        <authorList>
            <consortium name="DOE Joint Genome Institute"/>
            <person name="Ahrendt S."/>
            <person name="Riley R."/>
            <person name="Andreopoulos W."/>
            <person name="Labutti K."/>
            <person name="Pangilinan J."/>
            <person name="Ruiz-Duenas F.J."/>
            <person name="Barrasa J.M."/>
            <person name="Sanchez-Garcia M."/>
            <person name="Camarero S."/>
            <person name="Miyauchi S."/>
            <person name="Serrano A."/>
            <person name="Linde D."/>
            <person name="Babiker R."/>
            <person name="Drula E."/>
            <person name="Ayuso-Fernandez I."/>
            <person name="Pacheco R."/>
            <person name="Padilla G."/>
            <person name="Ferreira P."/>
            <person name="Barriuso J."/>
            <person name="Kellner H."/>
            <person name="Castanera R."/>
            <person name="Alfaro M."/>
            <person name="Ramirez L."/>
            <person name="Pisabarro A.G."/>
            <person name="Kuo A."/>
            <person name="Tritt A."/>
            <person name="Lipzen A."/>
            <person name="He G."/>
            <person name="Yan M."/>
            <person name="Ng V."/>
            <person name="Cullen D."/>
            <person name="Martin F."/>
            <person name="Rosso M.-N."/>
            <person name="Henrissat B."/>
            <person name="Hibbett D."/>
            <person name="Martinez A.T."/>
            <person name="Grigoriev I.V."/>
        </authorList>
    </citation>
    <scope>NUCLEOTIDE SEQUENCE</scope>
    <source>
        <strain evidence="3">CBS 247.69</strain>
    </source>
</reference>
<dbReference type="OrthoDB" id="3259102at2759"/>
<comment type="caution">
    <text evidence="3">The sequence shown here is derived from an EMBL/GenBank/DDBJ whole genome shotgun (WGS) entry which is preliminary data.</text>
</comment>
<proteinExistence type="predicted"/>
<gene>
    <name evidence="3" type="ORF">BDZ94DRAFT_1241507</name>
</gene>
<name>A0A9P5XT10_9AGAR</name>
<keyword evidence="1" id="KW-0732">Signal</keyword>
<feature type="signal peptide" evidence="1">
    <location>
        <begin position="1"/>
        <end position="21"/>
    </location>
</feature>
<dbReference type="EMBL" id="MU150423">
    <property type="protein sequence ID" value="KAF9456469.1"/>
    <property type="molecule type" value="Genomic_DNA"/>
</dbReference>
<evidence type="ECO:0000313" key="4">
    <source>
        <dbReference type="Proteomes" id="UP000807353"/>
    </source>
</evidence>
<evidence type="ECO:0000256" key="1">
    <source>
        <dbReference type="SAM" id="SignalP"/>
    </source>
</evidence>
<sequence length="274" mass="29392">MVSRALSYLVVSALLYTQAVAVVFTFDCKKAPGVCDTHCFARSCAGIDWAHKGFHRDALASSRQPKPNSKTTSNDLRRQAIGCVNSNPCSGGSTCDELPYASTYDGGLGCVPQGFGGNSKDLYQQGVVHCVAGTENQVHGALLNTFYNKEKIADGALFTVGLLNEASAPLCQALQKNKNSCPKQGDKGPPSTKFYLARSAPDGTYCPGRARASLNGPRSEDVDRREVVSKPARYAITDNGMRIREAVGEFSMGERVWSMSDDGIEITSTIVAFE</sequence>
<accession>A0A9P5XT10</accession>
<feature type="domain" description="Deoxyribonuclease NucA/NucB" evidence="2">
    <location>
        <begin position="68"/>
        <end position="160"/>
    </location>
</feature>
<evidence type="ECO:0000259" key="2">
    <source>
        <dbReference type="Pfam" id="PF14040"/>
    </source>
</evidence>
<dbReference type="InterPro" id="IPR029476">
    <property type="entry name" value="DNase_NucA_NucB"/>
</dbReference>
<dbReference type="Pfam" id="PF14040">
    <property type="entry name" value="DNase_NucA_NucB"/>
    <property type="match status" value="1"/>
</dbReference>
<organism evidence="3 4">
    <name type="scientific">Collybia nuda</name>
    <dbReference type="NCBI Taxonomy" id="64659"/>
    <lineage>
        <taxon>Eukaryota</taxon>
        <taxon>Fungi</taxon>
        <taxon>Dikarya</taxon>
        <taxon>Basidiomycota</taxon>
        <taxon>Agaricomycotina</taxon>
        <taxon>Agaricomycetes</taxon>
        <taxon>Agaricomycetidae</taxon>
        <taxon>Agaricales</taxon>
        <taxon>Tricholomatineae</taxon>
        <taxon>Clitocybaceae</taxon>
        <taxon>Collybia</taxon>
    </lineage>
</organism>
<keyword evidence="4" id="KW-1185">Reference proteome</keyword>